<dbReference type="PANTHER" id="PTHR10742:SF410">
    <property type="entry name" value="LYSINE-SPECIFIC HISTONE DEMETHYLASE 2"/>
    <property type="match status" value="1"/>
</dbReference>
<name>A0ABX0TMM3_9SPHN</name>
<reference evidence="9 10" key="1">
    <citation type="submission" date="2020-03" db="EMBL/GenBank/DDBJ databases">
        <title>Genomic Encyclopedia of Type Strains, Phase III (KMG-III): the genomes of soil and plant-associated and newly described type strains.</title>
        <authorList>
            <person name="Whitman W."/>
        </authorList>
    </citation>
    <scope>NUCLEOTIDE SEQUENCE [LARGE SCALE GENOMIC DNA]</scope>
    <source>
        <strain evidence="9 10">CECT 8804</strain>
    </source>
</reference>
<dbReference type="InterPro" id="IPR036188">
    <property type="entry name" value="FAD/NAD-bd_sf"/>
</dbReference>
<accession>A0ABX0TMM3</accession>
<organism evidence="9 10">
    <name type="scientific">Sphingomonas vulcanisoli</name>
    <dbReference type="NCBI Taxonomy" id="1658060"/>
    <lineage>
        <taxon>Bacteria</taxon>
        <taxon>Pseudomonadati</taxon>
        <taxon>Pseudomonadota</taxon>
        <taxon>Alphaproteobacteria</taxon>
        <taxon>Sphingomonadales</taxon>
        <taxon>Sphingomonadaceae</taxon>
        <taxon>Sphingomonas</taxon>
    </lineage>
</organism>
<evidence type="ECO:0000256" key="2">
    <source>
        <dbReference type="ARBA" id="ARBA00005833"/>
    </source>
</evidence>
<evidence type="ECO:0000313" key="9">
    <source>
        <dbReference type="EMBL" id="NIJ06772.1"/>
    </source>
</evidence>
<comment type="caution">
    <text evidence="9">The sequence shown here is derived from an EMBL/GenBank/DDBJ whole genome shotgun (WGS) entry which is preliminary data.</text>
</comment>
<dbReference type="PANTHER" id="PTHR10742">
    <property type="entry name" value="FLAVIN MONOAMINE OXIDASE"/>
    <property type="match status" value="1"/>
</dbReference>
<evidence type="ECO:0000256" key="7">
    <source>
        <dbReference type="SAM" id="MobiDB-lite"/>
    </source>
</evidence>
<dbReference type="GO" id="GO:0032259">
    <property type="term" value="P:methylation"/>
    <property type="evidence" value="ECO:0007669"/>
    <property type="project" value="UniProtKB-KW"/>
</dbReference>
<dbReference type="Proteomes" id="UP000727456">
    <property type="component" value="Unassembled WGS sequence"/>
</dbReference>
<dbReference type="Gene3D" id="1.20.1440.240">
    <property type="match status" value="1"/>
</dbReference>
<keyword evidence="9" id="KW-0808">Transferase</keyword>
<evidence type="ECO:0000256" key="6">
    <source>
        <dbReference type="ARBA" id="ARBA00047321"/>
    </source>
</evidence>
<protein>
    <recommendedName>
        <fullName evidence="4">Tryptophan 2-monooxygenase</fullName>
        <ecNumber evidence="3">1.13.12.3</ecNumber>
    </recommendedName>
</protein>
<evidence type="ECO:0000256" key="4">
    <source>
        <dbReference type="ARBA" id="ARBA00017871"/>
    </source>
</evidence>
<proteinExistence type="inferred from homology"/>
<keyword evidence="9" id="KW-0489">Methyltransferase</keyword>
<keyword evidence="5" id="KW-0073">Auxin biosynthesis</keyword>
<feature type="region of interest" description="Disordered" evidence="7">
    <location>
        <begin position="228"/>
        <end position="248"/>
    </location>
</feature>
<dbReference type="InterPro" id="IPR050281">
    <property type="entry name" value="Flavin_monoamine_oxidase"/>
</dbReference>
<dbReference type="Gene3D" id="3.90.660.10">
    <property type="match status" value="1"/>
</dbReference>
<evidence type="ECO:0000256" key="3">
    <source>
        <dbReference type="ARBA" id="ARBA00012535"/>
    </source>
</evidence>
<dbReference type="SUPFAM" id="SSF54373">
    <property type="entry name" value="FAD-linked reductases, C-terminal domain"/>
    <property type="match status" value="1"/>
</dbReference>
<dbReference type="Pfam" id="PF01593">
    <property type="entry name" value="Amino_oxidase"/>
    <property type="match status" value="1"/>
</dbReference>
<dbReference type="InterPro" id="IPR002937">
    <property type="entry name" value="Amino_oxidase"/>
</dbReference>
<dbReference type="GO" id="GO:0097621">
    <property type="term" value="F:monoamine oxidase activity"/>
    <property type="evidence" value="ECO:0007669"/>
    <property type="project" value="UniProtKB-EC"/>
</dbReference>
<gene>
    <name evidence="9" type="ORF">FHS31_000354</name>
</gene>
<evidence type="ECO:0000256" key="5">
    <source>
        <dbReference type="ARBA" id="ARBA00023070"/>
    </source>
</evidence>
<comment type="pathway">
    <text evidence="1">Plant hormone metabolism; auxin biosynthesis.</text>
</comment>
<dbReference type="SUPFAM" id="SSF51905">
    <property type="entry name" value="FAD/NAD(P)-binding domain"/>
    <property type="match status" value="1"/>
</dbReference>
<keyword evidence="10" id="KW-1185">Reference proteome</keyword>
<sequence>MSEAGFGAPTRRQLLTAVGKIGGTAALYQLMTTMGHAAETQFSGPPNLSGARKGASVIVLGAGLAGMLAAYELTKAGYKVQILEYQQRAGGRNWSLYGGDTYTDLSGATQHVKFAPGNYLNPGPWRIPHHHRTLLHYCKAFGVKLEPFIQYNHNSFVHHEKAFGGTPQRFKALAADFEGNVAELLAKSIDQKALDQALTKEDREKLLEALREWGMLDADMKYAKNLKSSSHRGYDRPPGGGVPGAPTPSDPFAFGEVLDSHIFTNMAFFMNDEMQTTMFQPVGGMGMIGKGFQKQVGQMITHGAKVSKVMQDASGVTVTYTDMPANMVRTAKADYCVCTIPLGILNQIDINVKPAKKAAIGAVPYSGQVKIGLEMKRRFWEEDEAIYGGHSFTSQDIALVSYPNYNYFQDGPAVLLGSFANGIGAYKLAGMTPEQRIEAALAQGSVFHPESYRKEFLSGASVAWHRNPWTLGCCARWTEEMRAAHYQTLVEVDDRIVLAGEHASYIGCWMEGALLSSLDAITRLHKRALEA</sequence>
<dbReference type="Gene3D" id="3.50.50.60">
    <property type="entry name" value="FAD/NAD(P)-binding domain"/>
    <property type="match status" value="1"/>
</dbReference>
<dbReference type="RefSeq" id="WP_167071420.1">
    <property type="nucleotide sequence ID" value="NZ_JAAOZC010000001.1"/>
</dbReference>
<evidence type="ECO:0000259" key="8">
    <source>
        <dbReference type="Pfam" id="PF01593"/>
    </source>
</evidence>
<evidence type="ECO:0000313" key="10">
    <source>
        <dbReference type="Proteomes" id="UP000727456"/>
    </source>
</evidence>
<keyword evidence="9" id="KW-0560">Oxidoreductase</keyword>
<comment type="similarity">
    <text evidence="2">Belongs to the tryptophan 2-monooxygenase family.</text>
</comment>
<comment type="catalytic activity">
    <reaction evidence="6">
        <text>L-tryptophan + O2 = indole-3-acetamide + CO2 + H2O</text>
        <dbReference type="Rhea" id="RHEA:16165"/>
        <dbReference type="ChEBI" id="CHEBI:15377"/>
        <dbReference type="ChEBI" id="CHEBI:15379"/>
        <dbReference type="ChEBI" id="CHEBI:16031"/>
        <dbReference type="ChEBI" id="CHEBI:16526"/>
        <dbReference type="ChEBI" id="CHEBI:57912"/>
        <dbReference type="EC" id="1.13.12.3"/>
    </reaction>
</comment>
<dbReference type="EC" id="1.13.12.3" evidence="3"/>
<dbReference type="GO" id="GO:0008168">
    <property type="term" value="F:methyltransferase activity"/>
    <property type="evidence" value="ECO:0007669"/>
    <property type="project" value="UniProtKB-KW"/>
</dbReference>
<dbReference type="EMBL" id="JAAOZC010000001">
    <property type="protein sequence ID" value="NIJ06772.1"/>
    <property type="molecule type" value="Genomic_DNA"/>
</dbReference>
<feature type="domain" description="Amine oxidase" evidence="8">
    <location>
        <begin position="64"/>
        <end position="520"/>
    </location>
</feature>
<evidence type="ECO:0000256" key="1">
    <source>
        <dbReference type="ARBA" id="ARBA00004814"/>
    </source>
</evidence>